<reference evidence="2" key="1">
    <citation type="submission" date="2020-10" db="EMBL/GenBank/DDBJ databases">
        <authorList>
            <person name="Gilroy R."/>
        </authorList>
    </citation>
    <scope>NUCLEOTIDE SEQUENCE</scope>
    <source>
        <strain evidence="2">CHK123-3438</strain>
    </source>
</reference>
<gene>
    <name evidence="2" type="ORF">IAB60_01370</name>
</gene>
<protein>
    <submittedName>
        <fullName evidence="2">Stage II sporulation protein P</fullName>
    </submittedName>
</protein>
<evidence type="ECO:0000313" key="2">
    <source>
        <dbReference type="EMBL" id="HIT40744.1"/>
    </source>
</evidence>
<accession>A0A9D1GIE3</accession>
<organism evidence="2 3">
    <name type="scientific">Candidatus Caccovicinus merdipullorum</name>
    <dbReference type="NCBI Taxonomy" id="2840724"/>
    <lineage>
        <taxon>Bacteria</taxon>
        <taxon>Bacillati</taxon>
        <taxon>Bacillota</taxon>
        <taxon>Clostridia</taxon>
        <taxon>Eubacteriales</taxon>
        <taxon>Candidatus Caccovicinus</taxon>
    </lineage>
</organism>
<reference evidence="2" key="2">
    <citation type="journal article" date="2021" name="PeerJ">
        <title>Extensive microbial diversity within the chicken gut microbiome revealed by metagenomics and culture.</title>
        <authorList>
            <person name="Gilroy R."/>
            <person name="Ravi A."/>
            <person name="Getino M."/>
            <person name="Pursley I."/>
            <person name="Horton D.L."/>
            <person name="Alikhan N.F."/>
            <person name="Baker D."/>
            <person name="Gharbi K."/>
            <person name="Hall N."/>
            <person name="Watson M."/>
            <person name="Adriaenssens E.M."/>
            <person name="Foster-Nyarko E."/>
            <person name="Jarju S."/>
            <person name="Secka A."/>
            <person name="Antonio M."/>
            <person name="Oren A."/>
            <person name="Chaudhuri R.R."/>
            <person name="La Ragione R."/>
            <person name="Hildebrand F."/>
            <person name="Pallen M.J."/>
        </authorList>
    </citation>
    <scope>NUCLEOTIDE SEQUENCE</scope>
    <source>
        <strain evidence="2">CHK123-3438</strain>
    </source>
</reference>
<dbReference type="NCBIfam" id="TIGR02867">
    <property type="entry name" value="spore_II_P"/>
    <property type="match status" value="1"/>
</dbReference>
<dbReference type="Proteomes" id="UP000886860">
    <property type="component" value="Unassembled WGS sequence"/>
</dbReference>
<dbReference type="AlphaFoldDB" id="A0A9D1GIE3"/>
<dbReference type="InterPro" id="IPR010897">
    <property type="entry name" value="Spore_II_P"/>
</dbReference>
<evidence type="ECO:0000256" key="1">
    <source>
        <dbReference type="SAM" id="MobiDB-lite"/>
    </source>
</evidence>
<sequence length="395" mass="44015">MRQRKTAAKFALGTALILILVRAVWGIQAGTEKETGAEIVKAAFFQAAAELFESAWNPFYPSFSGEQKGWEAVFGREKEPDPAYRSAKALDDFYEEHQYLALYGDEETGMGENGTEPGATGGSGDGTEDYGAEASVSANFPGQVYQLAQLEDYDFLMSHFYSVHTSTTAERGLMDARKLLSRDFCIADGAKEGPQILIYHTHSQEAFADSGEGENIVEVGAYLAELLEEKGFSVYHDRSVYDVRDGELDRNKAYTYALEGITRILEENPSIQVVIDLHRDGVDEGTRLVTEINGKETARIMFFNGLSQTPDGPIPYLENPYREENLAFSLQLQLKAEAYYPGFMRKIYLKGLRYNMHLRPASCLVEAGAQTNTYQEVRNAMEPLAEILTMVLQGK</sequence>
<evidence type="ECO:0000313" key="3">
    <source>
        <dbReference type="Proteomes" id="UP000886860"/>
    </source>
</evidence>
<proteinExistence type="predicted"/>
<feature type="region of interest" description="Disordered" evidence="1">
    <location>
        <begin position="107"/>
        <end position="129"/>
    </location>
</feature>
<dbReference type="Pfam" id="PF07454">
    <property type="entry name" value="SpoIIP"/>
    <property type="match status" value="1"/>
</dbReference>
<comment type="caution">
    <text evidence="2">The sequence shown here is derived from an EMBL/GenBank/DDBJ whole genome shotgun (WGS) entry which is preliminary data.</text>
</comment>
<name>A0A9D1GIE3_9FIRM</name>
<dbReference type="EMBL" id="DVKS01000024">
    <property type="protein sequence ID" value="HIT40744.1"/>
    <property type="molecule type" value="Genomic_DNA"/>
</dbReference>